<protein>
    <recommendedName>
        <fullName evidence="7 8">Small ribosomal subunit protein bS20</fullName>
    </recommendedName>
</protein>
<evidence type="ECO:0000256" key="3">
    <source>
        <dbReference type="ARBA" id="ARBA00022730"/>
    </source>
</evidence>
<dbReference type="EMBL" id="CP036434">
    <property type="protein sequence ID" value="QDV09679.1"/>
    <property type="molecule type" value="Genomic_DNA"/>
</dbReference>
<dbReference type="InterPro" id="IPR036510">
    <property type="entry name" value="Ribosomal_bS20_sf"/>
</dbReference>
<dbReference type="NCBIfam" id="TIGR00029">
    <property type="entry name" value="S20"/>
    <property type="match status" value="1"/>
</dbReference>
<dbReference type="OrthoDB" id="289707at2"/>
<evidence type="ECO:0000313" key="10">
    <source>
        <dbReference type="Proteomes" id="UP000320390"/>
    </source>
</evidence>
<evidence type="ECO:0000313" key="9">
    <source>
        <dbReference type="EMBL" id="QDV09679.1"/>
    </source>
</evidence>
<accession>A0A518F023</accession>
<dbReference type="Pfam" id="PF01649">
    <property type="entry name" value="Ribosomal_S20p"/>
    <property type="match status" value="1"/>
</dbReference>
<evidence type="ECO:0000256" key="2">
    <source>
        <dbReference type="ARBA" id="ARBA00007634"/>
    </source>
</evidence>
<comment type="function">
    <text evidence="1 8">Binds directly to 16S ribosomal RNA.</text>
</comment>
<dbReference type="AlphaFoldDB" id="A0A518F023"/>
<keyword evidence="4 8" id="KW-0694">RNA-binding</keyword>
<dbReference type="Proteomes" id="UP000320390">
    <property type="component" value="Chromosome"/>
</dbReference>
<dbReference type="GO" id="GO:0005829">
    <property type="term" value="C:cytosol"/>
    <property type="evidence" value="ECO:0007669"/>
    <property type="project" value="TreeGrafter"/>
</dbReference>
<evidence type="ECO:0000256" key="1">
    <source>
        <dbReference type="ARBA" id="ARBA00003134"/>
    </source>
</evidence>
<proteinExistence type="inferred from homology"/>
<dbReference type="GO" id="GO:0003735">
    <property type="term" value="F:structural constituent of ribosome"/>
    <property type="evidence" value="ECO:0007669"/>
    <property type="project" value="InterPro"/>
</dbReference>
<dbReference type="GO" id="GO:0015935">
    <property type="term" value="C:small ribosomal subunit"/>
    <property type="evidence" value="ECO:0007669"/>
    <property type="project" value="TreeGrafter"/>
</dbReference>
<keyword evidence="3 8" id="KW-0699">rRNA-binding</keyword>
<dbReference type="HAMAP" id="MF_00500">
    <property type="entry name" value="Ribosomal_bS20"/>
    <property type="match status" value="1"/>
</dbReference>
<sequence length="85" mass="9540">MPNTKQAKKRMETDDIRRMRNKVVRSSMRSAVKKVLSAETTADAQAALPTAFKQVDKAAKKNIIHDNAAARKKAQLNRHIQKLNG</sequence>
<evidence type="ECO:0000256" key="7">
    <source>
        <dbReference type="ARBA" id="ARBA00035136"/>
    </source>
</evidence>
<dbReference type="SUPFAM" id="SSF46992">
    <property type="entry name" value="Ribosomal protein S20"/>
    <property type="match status" value="1"/>
</dbReference>
<dbReference type="PANTHER" id="PTHR33398">
    <property type="entry name" value="30S RIBOSOMAL PROTEIN S20"/>
    <property type="match status" value="1"/>
</dbReference>
<dbReference type="GO" id="GO:0006412">
    <property type="term" value="P:translation"/>
    <property type="evidence" value="ECO:0007669"/>
    <property type="project" value="UniProtKB-UniRule"/>
</dbReference>
<evidence type="ECO:0000256" key="8">
    <source>
        <dbReference type="HAMAP-Rule" id="MF_00500"/>
    </source>
</evidence>
<organism evidence="9 10">
    <name type="scientific">Saltatorellus ferox</name>
    <dbReference type="NCBI Taxonomy" id="2528018"/>
    <lineage>
        <taxon>Bacteria</taxon>
        <taxon>Pseudomonadati</taxon>
        <taxon>Planctomycetota</taxon>
        <taxon>Planctomycetia</taxon>
        <taxon>Planctomycetia incertae sedis</taxon>
        <taxon>Saltatorellus</taxon>
    </lineage>
</organism>
<evidence type="ECO:0000256" key="6">
    <source>
        <dbReference type="ARBA" id="ARBA00023274"/>
    </source>
</evidence>
<dbReference type="RefSeq" id="WP_145204463.1">
    <property type="nucleotide sequence ID" value="NZ_CP036434.1"/>
</dbReference>
<keyword evidence="6 8" id="KW-0687">Ribonucleoprotein</keyword>
<dbReference type="InterPro" id="IPR002583">
    <property type="entry name" value="Ribosomal_bS20"/>
</dbReference>
<comment type="similarity">
    <text evidence="2 8">Belongs to the bacterial ribosomal protein bS20 family.</text>
</comment>
<dbReference type="Gene3D" id="1.20.58.110">
    <property type="entry name" value="Ribosomal protein S20"/>
    <property type="match status" value="1"/>
</dbReference>
<name>A0A518F023_9BACT</name>
<keyword evidence="5 8" id="KW-0689">Ribosomal protein</keyword>
<evidence type="ECO:0000256" key="5">
    <source>
        <dbReference type="ARBA" id="ARBA00022980"/>
    </source>
</evidence>
<evidence type="ECO:0000256" key="4">
    <source>
        <dbReference type="ARBA" id="ARBA00022884"/>
    </source>
</evidence>
<reference evidence="9 10" key="1">
    <citation type="submission" date="2019-02" db="EMBL/GenBank/DDBJ databases">
        <title>Deep-cultivation of Planctomycetes and their phenomic and genomic characterization uncovers novel biology.</title>
        <authorList>
            <person name="Wiegand S."/>
            <person name="Jogler M."/>
            <person name="Boedeker C."/>
            <person name="Pinto D."/>
            <person name="Vollmers J."/>
            <person name="Rivas-Marin E."/>
            <person name="Kohn T."/>
            <person name="Peeters S.H."/>
            <person name="Heuer A."/>
            <person name="Rast P."/>
            <person name="Oberbeckmann S."/>
            <person name="Bunk B."/>
            <person name="Jeske O."/>
            <person name="Meyerdierks A."/>
            <person name="Storesund J.E."/>
            <person name="Kallscheuer N."/>
            <person name="Luecker S."/>
            <person name="Lage O.M."/>
            <person name="Pohl T."/>
            <person name="Merkel B.J."/>
            <person name="Hornburger P."/>
            <person name="Mueller R.-W."/>
            <person name="Bruemmer F."/>
            <person name="Labrenz M."/>
            <person name="Spormann A.M."/>
            <person name="Op den Camp H."/>
            <person name="Overmann J."/>
            <person name="Amann R."/>
            <person name="Jetten M.S.M."/>
            <person name="Mascher T."/>
            <person name="Medema M.H."/>
            <person name="Devos D.P."/>
            <person name="Kaster A.-K."/>
            <person name="Ovreas L."/>
            <person name="Rohde M."/>
            <person name="Galperin M.Y."/>
            <person name="Jogler C."/>
        </authorList>
    </citation>
    <scope>NUCLEOTIDE SEQUENCE [LARGE SCALE GENOMIC DNA]</scope>
    <source>
        <strain evidence="9 10">Poly30</strain>
    </source>
</reference>
<dbReference type="PANTHER" id="PTHR33398:SF1">
    <property type="entry name" value="SMALL RIBOSOMAL SUBUNIT PROTEIN BS20C"/>
    <property type="match status" value="1"/>
</dbReference>
<dbReference type="GO" id="GO:0070181">
    <property type="term" value="F:small ribosomal subunit rRNA binding"/>
    <property type="evidence" value="ECO:0007669"/>
    <property type="project" value="TreeGrafter"/>
</dbReference>
<keyword evidence="10" id="KW-1185">Reference proteome</keyword>
<gene>
    <name evidence="8 9" type="primary">rpsT</name>
    <name evidence="9" type="ORF">Poly30_52370</name>
</gene>